<protein>
    <submittedName>
        <fullName evidence="1 2">Uncharacterized protein</fullName>
    </submittedName>
</protein>
<dbReference type="HOGENOM" id="CLU_2349006_0_0_1"/>
<dbReference type="AlphaFoldDB" id="B7QMC7"/>
<dbReference type="PaxDb" id="6945-B7QMC7"/>
<accession>B7QMC7</accession>
<dbReference type="EMBL" id="DS970697">
    <property type="protein sequence ID" value="EEC19999.1"/>
    <property type="molecule type" value="Genomic_DNA"/>
</dbReference>
<keyword evidence="3" id="KW-1185">Reference proteome</keyword>
<sequence>MHKCYVPAEFKRCDAEDIKRQWWFLRDGDCRRWGFPNSNCVLPGLAFFRNAEDCRNMCVIGTVTERHPACRDMPVEHVCTPMDMHYSVYAVLKGNNR</sequence>
<dbReference type="VEuPathDB" id="VectorBase:ISCI023776"/>
<organism>
    <name type="scientific">Ixodes scapularis</name>
    <name type="common">Black-legged tick</name>
    <name type="synonym">Deer tick</name>
    <dbReference type="NCBI Taxonomy" id="6945"/>
    <lineage>
        <taxon>Eukaryota</taxon>
        <taxon>Metazoa</taxon>
        <taxon>Ecdysozoa</taxon>
        <taxon>Arthropoda</taxon>
        <taxon>Chelicerata</taxon>
        <taxon>Arachnida</taxon>
        <taxon>Acari</taxon>
        <taxon>Parasitiformes</taxon>
        <taxon>Ixodida</taxon>
        <taxon>Ixodoidea</taxon>
        <taxon>Ixodidae</taxon>
        <taxon>Ixodinae</taxon>
        <taxon>Ixodes</taxon>
    </lineage>
</organism>
<evidence type="ECO:0000313" key="2">
    <source>
        <dbReference type="EnsemblMetazoa" id="ISCW023776-PA"/>
    </source>
</evidence>
<dbReference type="InParanoid" id="B7QMC7"/>
<name>B7QMC7_IXOSC</name>
<dbReference type="Proteomes" id="UP000001555">
    <property type="component" value="Unassembled WGS sequence"/>
</dbReference>
<dbReference type="EnsemblMetazoa" id="ISCW023776-RA">
    <property type="protein sequence ID" value="ISCW023776-PA"/>
    <property type="gene ID" value="ISCW023776"/>
</dbReference>
<dbReference type="EMBL" id="ABJB010324211">
    <property type="status" value="NOT_ANNOTATED_CDS"/>
    <property type="molecule type" value="Genomic_DNA"/>
</dbReference>
<evidence type="ECO:0000313" key="3">
    <source>
        <dbReference type="Proteomes" id="UP000001555"/>
    </source>
</evidence>
<reference evidence="1 3" key="1">
    <citation type="submission" date="2008-03" db="EMBL/GenBank/DDBJ databases">
        <title>Annotation of Ixodes scapularis.</title>
        <authorList>
            <consortium name="Ixodes scapularis Genome Project Consortium"/>
            <person name="Caler E."/>
            <person name="Hannick L.I."/>
            <person name="Bidwell S."/>
            <person name="Joardar V."/>
            <person name="Thiagarajan M."/>
            <person name="Amedeo P."/>
            <person name="Galinsky K.J."/>
            <person name="Schobel S."/>
            <person name="Inman J."/>
            <person name="Hostetler J."/>
            <person name="Miller J."/>
            <person name="Hammond M."/>
            <person name="Megy K."/>
            <person name="Lawson D."/>
            <person name="Kodira C."/>
            <person name="Sutton G."/>
            <person name="Meyer J."/>
            <person name="Hill C.A."/>
            <person name="Birren B."/>
            <person name="Nene V."/>
            <person name="Collins F."/>
            <person name="Alarcon-Chaidez F."/>
            <person name="Wikel S."/>
            <person name="Strausberg R."/>
        </authorList>
    </citation>
    <scope>NUCLEOTIDE SEQUENCE [LARGE SCALE GENOMIC DNA]</scope>
    <source>
        <strain evidence="3">Wikel</strain>
        <strain evidence="1">Wikel colony</strain>
    </source>
</reference>
<dbReference type="VEuPathDB" id="VectorBase:ISCW023776"/>
<proteinExistence type="predicted"/>
<evidence type="ECO:0000313" key="1">
    <source>
        <dbReference type="EMBL" id="EEC19999.1"/>
    </source>
</evidence>
<gene>
    <name evidence="1" type="ORF">IscW_ISCW023776</name>
</gene>
<dbReference type="OrthoDB" id="6493645at2759"/>
<dbReference type="VEuPathDB" id="VectorBase:ISCP_015466"/>
<reference evidence="2" key="2">
    <citation type="submission" date="2020-05" db="UniProtKB">
        <authorList>
            <consortium name="EnsemblMetazoa"/>
        </authorList>
    </citation>
    <scope>IDENTIFICATION</scope>
    <source>
        <strain evidence="2">wikel</strain>
    </source>
</reference>